<dbReference type="InterPro" id="IPR021234">
    <property type="entry name" value="DUF2827"/>
</dbReference>
<name>A0AAW3NGU1_9BURK</name>
<protein>
    <recommendedName>
        <fullName evidence="3">DUF2827 domain-containing protein</fullName>
    </recommendedName>
</protein>
<comment type="caution">
    <text evidence="1">The sequence shown here is derived from an EMBL/GenBank/DDBJ whole genome shotgun (WGS) entry which is preliminary data.</text>
</comment>
<organism evidence="1 2">
    <name type="scientific">Burkholderia ubonensis</name>
    <dbReference type="NCBI Taxonomy" id="101571"/>
    <lineage>
        <taxon>Bacteria</taxon>
        <taxon>Pseudomonadati</taxon>
        <taxon>Pseudomonadota</taxon>
        <taxon>Betaproteobacteria</taxon>
        <taxon>Burkholderiales</taxon>
        <taxon>Burkholderiaceae</taxon>
        <taxon>Burkholderia</taxon>
        <taxon>Burkholderia cepacia complex</taxon>
    </lineage>
</organism>
<evidence type="ECO:0008006" key="3">
    <source>
        <dbReference type="Google" id="ProtNLM"/>
    </source>
</evidence>
<dbReference type="Proteomes" id="UP000056732">
    <property type="component" value="Unassembled WGS sequence"/>
</dbReference>
<dbReference type="AlphaFoldDB" id="A0AAW3NGU1"/>
<evidence type="ECO:0000313" key="2">
    <source>
        <dbReference type="Proteomes" id="UP000056732"/>
    </source>
</evidence>
<dbReference type="RefSeq" id="WP_059930167.1">
    <property type="nucleotide sequence ID" value="NZ_LPDO01000081.1"/>
</dbReference>
<dbReference type="EMBL" id="LPDO01000081">
    <property type="protein sequence ID" value="KVT52562.1"/>
    <property type="molecule type" value="Genomic_DNA"/>
</dbReference>
<accession>A0AAW3NGU1</accession>
<sequence>MRIGIAVTRTPGQTLWAHVAGRYALCLAMAFECLPFVHSVTLVDGGGATELPSGDAGIGAWRVLPMCEAGDAIDVVIETGSVLDSGWLALMRARGKKVVYLCSRPPYVALGESVLFNRASRLGPTTPCDEVWYWPQHEAHASQLRLMYRCDAYEVPYLWHPRFMEARIWQVAHAGAHFGYEAGTSDYGWRVAIFESDTSVSGAANLPMLVCDEAFRACPECLQGMHVLNVEHLQAHPSLLYLANALELVRHERAAFHGRHDAVDFLARHAHAVVTHQWPGGPSEWALDVLYGDYPLIHDMSWLKEAGYYYPAFDLEAGAAQLVRAFHEHDNGLTAYRARSQKAFVSVDPAAPHNLSRYAARLRTLAVDLTTFDGARLA</sequence>
<reference evidence="1 2" key="1">
    <citation type="submission" date="2015-11" db="EMBL/GenBank/DDBJ databases">
        <title>Expanding the genomic diversity of Burkholderia species for the development of highly accurate diagnostics.</title>
        <authorList>
            <person name="Sahl J."/>
            <person name="Keim P."/>
            <person name="Wagner D."/>
        </authorList>
    </citation>
    <scope>NUCLEOTIDE SEQUENCE [LARGE SCALE GENOMIC DNA]</scope>
    <source>
        <strain evidence="1 2">MSMB1137WGS</strain>
    </source>
</reference>
<dbReference type="Pfam" id="PF10933">
    <property type="entry name" value="DUF2827"/>
    <property type="match status" value="1"/>
</dbReference>
<proteinExistence type="predicted"/>
<evidence type="ECO:0000313" key="1">
    <source>
        <dbReference type="EMBL" id="KVT52562.1"/>
    </source>
</evidence>
<gene>
    <name evidence="1" type="ORF">WK53_07975</name>
</gene>